<sequence>FDAGQGLSTQDQQYAHTAIINGVRAEVDRWRALTNPNHWRVSPETARLLQHWRHHNFSGVRPFFCQIEAVETAIWLTEVAPQLGKSGERFLEHLASANQEANPGLMRLALKLATGAGKTTVMAMLIAWQTVNAVRRSQSKRYTRGFLIVAPGLTIKDRLRVL</sequence>
<evidence type="ECO:0000313" key="1">
    <source>
        <dbReference type="EMBL" id="EQD36286.1"/>
    </source>
</evidence>
<comment type="caution">
    <text evidence="1">The sequence shown here is derived from an EMBL/GenBank/DDBJ whole genome shotgun (WGS) entry which is preliminary data.</text>
</comment>
<dbReference type="EMBL" id="AUZX01013210">
    <property type="protein sequence ID" value="EQD36286.1"/>
    <property type="molecule type" value="Genomic_DNA"/>
</dbReference>
<organism evidence="1">
    <name type="scientific">mine drainage metagenome</name>
    <dbReference type="NCBI Taxonomy" id="410659"/>
    <lineage>
        <taxon>unclassified sequences</taxon>
        <taxon>metagenomes</taxon>
        <taxon>ecological metagenomes</taxon>
    </lineage>
</organism>
<dbReference type="AlphaFoldDB" id="T0YLG3"/>
<protein>
    <submittedName>
        <fullName evidence="1">Type III restriction enzyme, res subunit</fullName>
    </submittedName>
</protein>
<name>T0YLG3_9ZZZZ</name>
<feature type="non-terminal residue" evidence="1">
    <location>
        <position position="1"/>
    </location>
</feature>
<feature type="non-terminal residue" evidence="1">
    <location>
        <position position="162"/>
    </location>
</feature>
<reference evidence="1" key="1">
    <citation type="submission" date="2013-08" db="EMBL/GenBank/DDBJ databases">
        <authorList>
            <person name="Mendez C."/>
            <person name="Richter M."/>
            <person name="Ferrer M."/>
            <person name="Sanchez J."/>
        </authorList>
    </citation>
    <scope>NUCLEOTIDE SEQUENCE</scope>
</reference>
<accession>T0YLG3</accession>
<reference evidence="1" key="2">
    <citation type="journal article" date="2014" name="ISME J.">
        <title>Microbial stratification in low pH oxic and suboxic macroscopic growths along an acid mine drainage.</title>
        <authorList>
            <person name="Mendez-Garcia C."/>
            <person name="Mesa V."/>
            <person name="Sprenger R.R."/>
            <person name="Richter M."/>
            <person name="Diez M.S."/>
            <person name="Solano J."/>
            <person name="Bargiela R."/>
            <person name="Golyshina O.V."/>
            <person name="Manteca A."/>
            <person name="Ramos J.L."/>
            <person name="Gallego J.R."/>
            <person name="Llorente I."/>
            <person name="Martins Dos Santos V.A."/>
            <person name="Jensen O.N."/>
            <person name="Pelaez A.I."/>
            <person name="Sanchez J."/>
            <person name="Ferrer M."/>
        </authorList>
    </citation>
    <scope>NUCLEOTIDE SEQUENCE</scope>
</reference>
<proteinExistence type="predicted"/>
<gene>
    <name evidence="1" type="ORF">B1A_17939</name>
</gene>